<dbReference type="RefSeq" id="WP_141787137.1">
    <property type="nucleotide sequence ID" value="NZ_BAAAKX010000009.1"/>
</dbReference>
<dbReference type="PANTHER" id="PTHR10704">
    <property type="entry name" value="CARBOHYDRATE SULFOTRANSFERASE"/>
    <property type="match status" value="1"/>
</dbReference>
<dbReference type="Gene3D" id="3.40.50.300">
    <property type="entry name" value="P-loop containing nucleotide triphosphate hydrolases"/>
    <property type="match status" value="1"/>
</dbReference>
<dbReference type="AlphaFoldDB" id="A0A542ZFK5"/>
<protein>
    <submittedName>
        <fullName evidence="2">Sulfotransferase family protein</fullName>
    </submittedName>
</protein>
<reference evidence="2 3" key="1">
    <citation type="submission" date="2019-06" db="EMBL/GenBank/DDBJ databases">
        <title>Sequencing the genomes of 1000 actinobacteria strains.</title>
        <authorList>
            <person name="Klenk H.-P."/>
        </authorList>
    </citation>
    <scope>NUCLEOTIDE SEQUENCE [LARGE SCALE GENOMIC DNA]</scope>
    <source>
        <strain evidence="2 3">DSM 18082</strain>
    </source>
</reference>
<name>A0A542ZFK5_9MICO</name>
<dbReference type="InterPro" id="IPR051135">
    <property type="entry name" value="Gal/GlcNAc/GalNAc_ST"/>
</dbReference>
<dbReference type="EMBL" id="VFOQ01000001">
    <property type="protein sequence ID" value="TQL59069.1"/>
    <property type="molecule type" value="Genomic_DNA"/>
</dbReference>
<proteinExistence type="predicted"/>
<evidence type="ECO:0000256" key="1">
    <source>
        <dbReference type="SAM" id="MobiDB-lite"/>
    </source>
</evidence>
<dbReference type="GO" id="GO:0006790">
    <property type="term" value="P:sulfur compound metabolic process"/>
    <property type="evidence" value="ECO:0007669"/>
    <property type="project" value="TreeGrafter"/>
</dbReference>
<dbReference type="SUPFAM" id="SSF52540">
    <property type="entry name" value="P-loop containing nucleoside triphosphate hydrolases"/>
    <property type="match status" value="1"/>
</dbReference>
<evidence type="ECO:0000313" key="2">
    <source>
        <dbReference type="EMBL" id="TQL59069.1"/>
    </source>
</evidence>
<feature type="region of interest" description="Disordered" evidence="1">
    <location>
        <begin position="261"/>
        <end position="281"/>
    </location>
</feature>
<sequence length="326" mass="36051">MSSEAHGIPAAGGPVRVLYFAGSGRSGSTVINSILGQVDGAFAAGELRYLWQRGVAENRLCGCGTPFADCALWRQVMDEVRAGVSLLDAAGVGSRLLSRLRMARVPAMLARRALGRRAVPAHPDDVAVGRLYAALAHVSGARVIVDSSKLPPYALLLSGLPGVELHVLQVVRDSRATAFSWRRRKQARDYAEGDGLMPQQPLWKSSLLWLVWNSLTVLLWHRDREHYVRLRYEDFVRAPRESMERVVRMVGLDPATLPFESPTSVRLEPTHSVAGNPSRHRVGSVELRPDHEWLQAMPRRQRVLVTTLTAPALRAFRYPLLPGGRP</sequence>
<dbReference type="GO" id="GO:0008459">
    <property type="term" value="F:chondroitin 6-sulfotransferase activity"/>
    <property type="evidence" value="ECO:0007669"/>
    <property type="project" value="TreeGrafter"/>
</dbReference>
<comment type="caution">
    <text evidence="2">The sequence shown here is derived from an EMBL/GenBank/DDBJ whole genome shotgun (WGS) entry which is preliminary data.</text>
</comment>
<keyword evidence="2" id="KW-0808">Transferase</keyword>
<accession>A0A542ZFK5</accession>
<organism evidence="2 3">
    <name type="scientific">Oryzihumus leptocrescens</name>
    <dbReference type="NCBI Taxonomy" id="297536"/>
    <lineage>
        <taxon>Bacteria</taxon>
        <taxon>Bacillati</taxon>
        <taxon>Actinomycetota</taxon>
        <taxon>Actinomycetes</taxon>
        <taxon>Micrococcales</taxon>
        <taxon>Intrasporangiaceae</taxon>
        <taxon>Oryzihumus</taxon>
    </lineage>
</organism>
<keyword evidence="3" id="KW-1185">Reference proteome</keyword>
<gene>
    <name evidence="2" type="ORF">FB474_0415</name>
</gene>
<dbReference type="InterPro" id="IPR027417">
    <property type="entry name" value="P-loop_NTPase"/>
</dbReference>
<dbReference type="GO" id="GO:0006044">
    <property type="term" value="P:N-acetylglucosamine metabolic process"/>
    <property type="evidence" value="ECO:0007669"/>
    <property type="project" value="TreeGrafter"/>
</dbReference>
<dbReference type="PANTHER" id="PTHR10704:SF5">
    <property type="entry name" value="CARBOHYDRATE SULFOTRANSFERASE 7"/>
    <property type="match status" value="1"/>
</dbReference>
<dbReference type="OrthoDB" id="663914at2"/>
<dbReference type="GO" id="GO:0001517">
    <property type="term" value="F:N-acetylglucosamine 6-O-sulfotransferase activity"/>
    <property type="evidence" value="ECO:0007669"/>
    <property type="project" value="TreeGrafter"/>
</dbReference>
<dbReference type="Proteomes" id="UP000319514">
    <property type="component" value="Unassembled WGS sequence"/>
</dbReference>
<evidence type="ECO:0000313" key="3">
    <source>
        <dbReference type="Proteomes" id="UP000319514"/>
    </source>
</evidence>